<reference evidence="1 2" key="1">
    <citation type="submission" date="2016-03" db="EMBL/GenBank/DDBJ databases">
        <title>EvidentialGene: Evidence-directed Construction of Genes on Genomes.</title>
        <authorList>
            <person name="Gilbert D.G."/>
            <person name="Choi J.-H."/>
            <person name="Mockaitis K."/>
            <person name="Colbourne J."/>
            <person name="Pfrender M."/>
        </authorList>
    </citation>
    <scope>NUCLEOTIDE SEQUENCE [LARGE SCALE GENOMIC DNA]</scope>
    <source>
        <strain evidence="1 2">Xinb3</strain>
        <tissue evidence="1">Complete organism</tissue>
    </source>
</reference>
<dbReference type="Proteomes" id="UP000076858">
    <property type="component" value="Unassembled WGS sequence"/>
</dbReference>
<gene>
    <name evidence="1" type="ORF">APZ42_000763</name>
</gene>
<keyword evidence="2" id="KW-1185">Reference proteome</keyword>
<name>A0A164JEA4_9CRUS</name>
<protein>
    <submittedName>
        <fullName evidence="1">Uncharacterized protein</fullName>
    </submittedName>
</protein>
<accession>A0A164JEA4</accession>
<dbReference type="EMBL" id="LRGB01004845">
    <property type="protein sequence ID" value="KZS02262.1"/>
    <property type="molecule type" value="Genomic_DNA"/>
</dbReference>
<proteinExistence type="predicted"/>
<comment type="caution">
    <text evidence="1">The sequence shown here is derived from an EMBL/GenBank/DDBJ whole genome shotgun (WGS) entry which is preliminary data.</text>
</comment>
<evidence type="ECO:0000313" key="2">
    <source>
        <dbReference type="Proteomes" id="UP000076858"/>
    </source>
</evidence>
<feature type="non-terminal residue" evidence="1">
    <location>
        <position position="1"/>
    </location>
</feature>
<sequence>LDEISTRKLEVYACLHLDERCIITKLRWQLGEVLECLKKESPSIVIQQYFFLQQLILHLQPWNKLHVTRDNQTVQLQQYN</sequence>
<organism evidence="1 2">
    <name type="scientific">Daphnia magna</name>
    <dbReference type="NCBI Taxonomy" id="35525"/>
    <lineage>
        <taxon>Eukaryota</taxon>
        <taxon>Metazoa</taxon>
        <taxon>Ecdysozoa</taxon>
        <taxon>Arthropoda</taxon>
        <taxon>Crustacea</taxon>
        <taxon>Branchiopoda</taxon>
        <taxon>Diplostraca</taxon>
        <taxon>Cladocera</taxon>
        <taxon>Anomopoda</taxon>
        <taxon>Daphniidae</taxon>
        <taxon>Daphnia</taxon>
    </lineage>
</organism>
<evidence type="ECO:0000313" key="1">
    <source>
        <dbReference type="EMBL" id="KZS02262.1"/>
    </source>
</evidence>
<dbReference type="AlphaFoldDB" id="A0A164JEA4"/>